<protein>
    <submittedName>
        <fullName evidence="2">CDP-glucose 4,6-dehydratase</fullName>
        <ecNumber evidence="2">4.2.1.45</ecNumber>
    </submittedName>
</protein>
<evidence type="ECO:0000313" key="3">
    <source>
        <dbReference type="Proteomes" id="UP000442694"/>
    </source>
</evidence>
<name>A0A833N2D8_9BACT</name>
<evidence type="ECO:0000313" key="2">
    <source>
        <dbReference type="EMBL" id="KAB8028042.1"/>
    </source>
</evidence>
<dbReference type="Gene3D" id="3.90.25.10">
    <property type="entry name" value="UDP-galactose 4-epimerase, domain 1"/>
    <property type="match status" value="1"/>
</dbReference>
<dbReference type="InterPro" id="IPR013445">
    <property type="entry name" value="CDP_4_6_deHydtase"/>
</dbReference>
<evidence type="ECO:0000259" key="1">
    <source>
        <dbReference type="Pfam" id="PF16363"/>
    </source>
</evidence>
<feature type="domain" description="NAD(P)-binding" evidence="1">
    <location>
        <begin position="15"/>
        <end position="326"/>
    </location>
</feature>
<dbReference type="InterPro" id="IPR016040">
    <property type="entry name" value="NAD(P)-bd_dom"/>
</dbReference>
<dbReference type="GO" id="GO:0047733">
    <property type="term" value="F:CDP-glucose 4,6-dehydratase activity"/>
    <property type="evidence" value="ECO:0007669"/>
    <property type="project" value="UniProtKB-EC"/>
</dbReference>
<dbReference type="Gene3D" id="3.40.50.720">
    <property type="entry name" value="NAD(P)-binding Rossmann-like Domain"/>
    <property type="match status" value="1"/>
</dbReference>
<comment type="caution">
    <text evidence="2">The sequence shown here is derived from an EMBL/GenBank/DDBJ whole genome shotgun (WGS) entry which is preliminary data.</text>
</comment>
<dbReference type="SUPFAM" id="SSF51735">
    <property type="entry name" value="NAD(P)-binding Rossmann-fold domains"/>
    <property type="match status" value="1"/>
</dbReference>
<dbReference type="EMBL" id="WFLN01000010">
    <property type="protein sequence ID" value="KAB8028042.1"/>
    <property type="molecule type" value="Genomic_DNA"/>
</dbReference>
<keyword evidence="3" id="KW-1185">Reference proteome</keyword>
<gene>
    <name evidence="2" type="primary">rfbG</name>
    <name evidence="2" type="ORF">GCL57_13395</name>
</gene>
<organism evidence="2 3">
    <name type="scientific">Fluviispira multicolorata</name>
    <dbReference type="NCBI Taxonomy" id="2654512"/>
    <lineage>
        <taxon>Bacteria</taxon>
        <taxon>Pseudomonadati</taxon>
        <taxon>Bdellovibrionota</taxon>
        <taxon>Oligoflexia</taxon>
        <taxon>Silvanigrellales</taxon>
        <taxon>Silvanigrellaceae</taxon>
        <taxon>Fluviispira</taxon>
    </lineage>
</organism>
<dbReference type="InterPro" id="IPR036291">
    <property type="entry name" value="NAD(P)-bd_dom_sf"/>
</dbReference>
<dbReference type="NCBIfam" id="TIGR02622">
    <property type="entry name" value="CDP_4_6_dhtase"/>
    <property type="match status" value="1"/>
</dbReference>
<dbReference type="Pfam" id="PF16363">
    <property type="entry name" value="GDP_Man_Dehyd"/>
    <property type="match status" value="1"/>
</dbReference>
<dbReference type="EC" id="4.2.1.45" evidence="2"/>
<dbReference type="Proteomes" id="UP000442694">
    <property type="component" value="Unassembled WGS sequence"/>
</dbReference>
<sequence>MNLDLFDFYSNKKILITGHTGFKGAWLAIWLQRLGAHVIGYALEPEYEDSLFEKLNLVSLINHNIGDIRDFEKLNKLIAVEKPEIIFHLAAQAIVHRSYDDPLNTYSTNVMGSANILESIRNSKSVRVLVYITSDKCYWNNEWTWGYRENDLLGGTDPYSASKACAEHVFKSYYLSFFKEQENFACSSARAGNVIGGGDRARDRIVPDIVKSIETGTPIVLRNPNSTRPWQHVLDPLHGYIMLAKVLYQNPKQFNGESWNFGPTNQSIKTVHDLTNIFIKLWDNAEIKVEIPQNKFYESNLLHLSIDKANSLLKWFPKYKFSEAVLKTGEWYKQVQNGEDPKTETLNQIEAFMSYQ</sequence>
<dbReference type="AlphaFoldDB" id="A0A833N2D8"/>
<dbReference type="PANTHER" id="PTHR43000">
    <property type="entry name" value="DTDP-D-GLUCOSE 4,6-DEHYDRATASE-RELATED"/>
    <property type="match status" value="1"/>
</dbReference>
<keyword evidence="2" id="KW-0456">Lyase</keyword>
<accession>A0A833N2D8</accession>
<dbReference type="RefSeq" id="WP_152213864.1">
    <property type="nucleotide sequence ID" value="NZ_WFLN01000010.1"/>
</dbReference>
<proteinExistence type="predicted"/>
<reference evidence="2 3" key="1">
    <citation type="submission" date="2019-10" db="EMBL/GenBank/DDBJ databases">
        <title>New genus of Silvanigrellaceae.</title>
        <authorList>
            <person name="Pitt A."/>
            <person name="Hahn M.W."/>
        </authorList>
    </citation>
    <scope>NUCLEOTIDE SEQUENCE [LARGE SCALE GENOMIC DNA]</scope>
    <source>
        <strain evidence="2 3">33A1-SZDP</strain>
    </source>
</reference>